<dbReference type="PANTHER" id="PTHR30146">
    <property type="entry name" value="LACI-RELATED TRANSCRIPTIONAL REPRESSOR"/>
    <property type="match status" value="1"/>
</dbReference>
<dbReference type="Pfam" id="PF00356">
    <property type="entry name" value="LacI"/>
    <property type="match status" value="1"/>
</dbReference>
<comment type="caution">
    <text evidence="5">The sequence shown here is derived from an EMBL/GenBank/DDBJ whole genome shotgun (WGS) entry which is preliminary data.</text>
</comment>
<dbReference type="RefSeq" id="WP_069152956.1">
    <property type="nucleotide sequence ID" value="NZ_MCGH01000002.1"/>
</dbReference>
<name>A0A1E3AEX5_9FIRM</name>
<dbReference type="PROSITE" id="PS00356">
    <property type="entry name" value="HTH_LACI_1"/>
    <property type="match status" value="1"/>
</dbReference>
<dbReference type="InterPro" id="IPR046335">
    <property type="entry name" value="LacI/GalR-like_sensor"/>
</dbReference>
<dbReference type="InterPro" id="IPR028082">
    <property type="entry name" value="Peripla_BP_I"/>
</dbReference>
<evidence type="ECO:0000256" key="3">
    <source>
        <dbReference type="ARBA" id="ARBA00023163"/>
    </source>
</evidence>
<proteinExistence type="predicted"/>
<dbReference type="CDD" id="cd06267">
    <property type="entry name" value="PBP1_LacI_sugar_binding-like"/>
    <property type="match status" value="1"/>
</dbReference>
<organism evidence="5 6">
    <name type="scientific">Eisenbergiella tayi</name>
    <dbReference type="NCBI Taxonomy" id="1432052"/>
    <lineage>
        <taxon>Bacteria</taxon>
        <taxon>Bacillati</taxon>
        <taxon>Bacillota</taxon>
        <taxon>Clostridia</taxon>
        <taxon>Lachnospirales</taxon>
        <taxon>Lachnospiraceae</taxon>
        <taxon>Eisenbergiella</taxon>
    </lineage>
</organism>
<evidence type="ECO:0000313" key="6">
    <source>
        <dbReference type="Proteomes" id="UP000094067"/>
    </source>
</evidence>
<keyword evidence="2" id="KW-0238">DNA-binding</keyword>
<dbReference type="Gene3D" id="1.10.260.40">
    <property type="entry name" value="lambda repressor-like DNA-binding domains"/>
    <property type="match status" value="1"/>
</dbReference>
<reference evidence="5 6" key="1">
    <citation type="submission" date="2016-07" db="EMBL/GenBank/DDBJ databases">
        <title>Characterization of isolates of Eisenbergiella tayi derived from blood cultures, using whole genome sequencing.</title>
        <authorList>
            <person name="Burdz T."/>
            <person name="Wiebe D."/>
            <person name="Huynh C."/>
            <person name="Bernard K."/>
        </authorList>
    </citation>
    <scope>NUCLEOTIDE SEQUENCE [LARGE SCALE GENOMIC DNA]</scope>
    <source>
        <strain evidence="5 6">NML 110608</strain>
    </source>
</reference>
<protein>
    <submittedName>
        <fullName evidence="5">Ribose operon repressor</fullName>
    </submittedName>
</protein>
<keyword evidence="1" id="KW-0805">Transcription regulation</keyword>
<dbReference type="AlphaFoldDB" id="A0A1E3AEX5"/>
<dbReference type="GO" id="GO:0003700">
    <property type="term" value="F:DNA-binding transcription factor activity"/>
    <property type="evidence" value="ECO:0007669"/>
    <property type="project" value="TreeGrafter"/>
</dbReference>
<evidence type="ECO:0000313" key="5">
    <source>
        <dbReference type="EMBL" id="ODM07273.1"/>
    </source>
</evidence>
<gene>
    <name evidence="5" type="primary">rbsR</name>
    <name evidence="5" type="ORF">BEI61_03163</name>
</gene>
<dbReference type="Gene3D" id="3.40.50.2300">
    <property type="match status" value="2"/>
</dbReference>
<dbReference type="PRINTS" id="PR00036">
    <property type="entry name" value="HTHLACI"/>
</dbReference>
<dbReference type="PATRIC" id="fig|1432052.4.peg.3525"/>
<dbReference type="CDD" id="cd01392">
    <property type="entry name" value="HTH_LacI"/>
    <property type="match status" value="1"/>
</dbReference>
<dbReference type="SMART" id="SM00354">
    <property type="entry name" value="HTH_LACI"/>
    <property type="match status" value="1"/>
</dbReference>
<dbReference type="PANTHER" id="PTHR30146:SF109">
    <property type="entry name" value="HTH-TYPE TRANSCRIPTIONAL REGULATOR GALS"/>
    <property type="match status" value="1"/>
</dbReference>
<feature type="domain" description="HTH lacI-type" evidence="4">
    <location>
        <begin position="3"/>
        <end position="57"/>
    </location>
</feature>
<evidence type="ECO:0000256" key="2">
    <source>
        <dbReference type="ARBA" id="ARBA00023125"/>
    </source>
</evidence>
<keyword evidence="3" id="KW-0804">Transcription</keyword>
<dbReference type="SUPFAM" id="SSF53822">
    <property type="entry name" value="Periplasmic binding protein-like I"/>
    <property type="match status" value="1"/>
</dbReference>
<dbReference type="SUPFAM" id="SSF47413">
    <property type="entry name" value="lambda repressor-like DNA-binding domains"/>
    <property type="match status" value="1"/>
</dbReference>
<sequence length="339" mass="37734">MPVTIRDVAKEAGVSTSTVSKVLNNWSSISPGTCDRVHEAIKKLHYTPNARAVSFAKGASHNILFLSSLKKEEAYRNPHMFDILCGVRRTLADNGYTLMLTDLPDTPDPQEYLTGLIVNGIADGILIHGSCSFPQLARLLTENRFPHIHIGHPGPGSRMCWIDTNNGLAGQFAAQHMLECGYEKVAFIGERKTDHISTQRLNGFLGGMYDYGYRIPDEYIRYTDSTREDACRQTHQLLSLPLPPRAIICENNMLALGVVKALREKQLHIPDETAFLTFDSYPYSSIIDPVPTVIDIDVYDLGVQAAEMLLRKLKNPSLLVQTYTTLPVLRQGQSTAPIH</sequence>
<dbReference type="Proteomes" id="UP000094067">
    <property type="component" value="Unassembled WGS sequence"/>
</dbReference>
<dbReference type="PROSITE" id="PS50932">
    <property type="entry name" value="HTH_LACI_2"/>
    <property type="match status" value="1"/>
</dbReference>
<dbReference type="GO" id="GO:0000976">
    <property type="term" value="F:transcription cis-regulatory region binding"/>
    <property type="evidence" value="ECO:0007669"/>
    <property type="project" value="TreeGrafter"/>
</dbReference>
<dbReference type="InterPro" id="IPR010982">
    <property type="entry name" value="Lambda_DNA-bd_dom_sf"/>
</dbReference>
<accession>A0A1E3AEX5</accession>
<evidence type="ECO:0000256" key="1">
    <source>
        <dbReference type="ARBA" id="ARBA00023015"/>
    </source>
</evidence>
<dbReference type="Pfam" id="PF13377">
    <property type="entry name" value="Peripla_BP_3"/>
    <property type="match status" value="1"/>
</dbReference>
<dbReference type="InterPro" id="IPR000843">
    <property type="entry name" value="HTH_LacI"/>
</dbReference>
<evidence type="ECO:0000259" key="4">
    <source>
        <dbReference type="PROSITE" id="PS50932"/>
    </source>
</evidence>
<dbReference type="EMBL" id="MCGH01000002">
    <property type="protein sequence ID" value="ODM07273.1"/>
    <property type="molecule type" value="Genomic_DNA"/>
</dbReference>